<keyword evidence="3" id="KW-1185">Reference proteome</keyword>
<dbReference type="RefSeq" id="WP_200586613.1">
    <property type="nucleotide sequence ID" value="NZ_JAEHFY010000016.1"/>
</dbReference>
<proteinExistence type="predicted"/>
<protein>
    <submittedName>
        <fullName evidence="2">Endo alpha-1,4 polygalactosaminidase</fullName>
    </submittedName>
</protein>
<accession>A0ABS1BL89</accession>
<dbReference type="Gene3D" id="3.20.20.70">
    <property type="entry name" value="Aldolase class I"/>
    <property type="match status" value="2"/>
</dbReference>
<dbReference type="PANTHER" id="PTHR35882">
    <property type="entry name" value="PELA"/>
    <property type="match status" value="1"/>
</dbReference>
<dbReference type="PRINTS" id="PR01545">
    <property type="entry name" value="THEMAYE10DUF"/>
</dbReference>
<name>A0ABS1BL89_9SPHI</name>
<sequence>MKNYTLMLIIFLLSVSCKNGDSAKLNLMNNPPPTGRDFKQDMRDFVIGISKYAKAENKNFAIVPQNGIELVTANGDSQAPPSTTYLDAIDANGQEDLLYGYDNDDQATPTATVTYLKSLLNISKNAGKKIFVTDYCSAVSKMSNSYAKNKEAGYISFAANQRDLNNIPSFPNPIYQANGNNISNINEAQNFLYLINPDKFSSKSQFIDAVKATNYDLIIMDLFFNDKAFTSAEIAQLKTKANGGKRLVISYMSIGEAEDYRYYWKTDWKKNKPLWLDSENPNWKGNYKVHYWENDWQKIIYGNSTSYLQKILDANFDGVYLDIIDGFEYYEH</sequence>
<dbReference type="PANTHER" id="PTHR35882:SF2">
    <property type="entry name" value="PELA"/>
    <property type="match status" value="1"/>
</dbReference>
<dbReference type="EMBL" id="JAEHFY010000016">
    <property type="protein sequence ID" value="MBK0383659.1"/>
    <property type="molecule type" value="Genomic_DNA"/>
</dbReference>
<gene>
    <name evidence="2" type="ORF">I5M32_11885</name>
</gene>
<feature type="domain" description="Glycoside-hydrolase family GH114 TIM-barrel" evidence="1">
    <location>
        <begin position="212"/>
        <end position="328"/>
    </location>
</feature>
<evidence type="ECO:0000313" key="3">
    <source>
        <dbReference type="Proteomes" id="UP000660024"/>
    </source>
</evidence>
<dbReference type="InterPro" id="IPR016062">
    <property type="entry name" value="TM1410-rel"/>
</dbReference>
<dbReference type="Pfam" id="PF03537">
    <property type="entry name" value="Glyco_hydro_114"/>
    <property type="match status" value="1"/>
</dbReference>
<dbReference type="InterPro" id="IPR017853">
    <property type="entry name" value="GH"/>
</dbReference>
<dbReference type="Proteomes" id="UP000660024">
    <property type="component" value="Unassembled WGS sequence"/>
</dbReference>
<dbReference type="InterPro" id="IPR013785">
    <property type="entry name" value="Aldolase_TIM"/>
</dbReference>
<evidence type="ECO:0000313" key="2">
    <source>
        <dbReference type="EMBL" id="MBK0383659.1"/>
    </source>
</evidence>
<dbReference type="PROSITE" id="PS51257">
    <property type="entry name" value="PROKAR_LIPOPROTEIN"/>
    <property type="match status" value="1"/>
</dbReference>
<reference evidence="2 3" key="1">
    <citation type="submission" date="2020-12" db="EMBL/GenBank/DDBJ databases">
        <title>Bacterial novel species Pedobacter sp. SD-b isolated from soil.</title>
        <authorList>
            <person name="Jung H.-Y."/>
        </authorList>
    </citation>
    <scope>NUCLEOTIDE SEQUENCE [LARGE SCALE GENOMIC DNA]</scope>
    <source>
        <strain evidence="2 3">SD-b</strain>
    </source>
</reference>
<dbReference type="SUPFAM" id="SSF51445">
    <property type="entry name" value="(Trans)glycosidases"/>
    <property type="match status" value="2"/>
</dbReference>
<dbReference type="InterPro" id="IPR004352">
    <property type="entry name" value="GH114_TIM-barrel"/>
</dbReference>
<comment type="caution">
    <text evidence="2">The sequence shown here is derived from an EMBL/GenBank/DDBJ whole genome shotgun (WGS) entry which is preliminary data.</text>
</comment>
<evidence type="ECO:0000259" key="1">
    <source>
        <dbReference type="Pfam" id="PF03537"/>
    </source>
</evidence>
<organism evidence="2 3">
    <name type="scientific">Pedobacter segetis</name>
    <dbReference type="NCBI Taxonomy" id="2793069"/>
    <lineage>
        <taxon>Bacteria</taxon>
        <taxon>Pseudomonadati</taxon>
        <taxon>Bacteroidota</taxon>
        <taxon>Sphingobacteriia</taxon>
        <taxon>Sphingobacteriales</taxon>
        <taxon>Sphingobacteriaceae</taxon>
        <taxon>Pedobacter</taxon>
    </lineage>
</organism>